<keyword evidence="5" id="KW-0804">Transcription</keyword>
<dbReference type="EMBL" id="UOGI01000339">
    <property type="protein sequence ID" value="VAX34519.1"/>
    <property type="molecule type" value="Genomic_DNA"/>
</dbReference>
<evidence type="ECO:0000256" key="6">
    <source>
        <dbReference type="ARBA" id="ARBA00023172"/>
    </source>
</evidence>
<keyword evidence="6" id="KW-0233">DNA recombination</keyword>
<dbReference type="Pfam" id="PF00216">
    <property type="entry name" value="Bac_DNA_binding"/>
    <property type="match status" value="1"/>
</dbReference>
<dbReference type="InterPro" id="IPR000119">
    <property type="entry name" value="Hist_DNA-bd"/>
</dbReference>
<dbReference type="SUPFAM" id="SSF47729">
    <property type="entry name" value="IHF-like DNA-binding proteins"/>
    <property type="match status" value="1"/>
</dbReference>
<dbReference type="GO" id="GO:0003677">
    <property type="term" value="F:DNA binding"/>
    <property type="evidence" value="ECO:0007669"/>
    <property type="project" value="UniProtKB-KW"/>
</dbReference>
<dbReference type="PRINTS" id="PR01727">
    <property type="entry name" value="DNABINDINGHU"/>
</dbReference>
<dbReference type="CDD" id="cd13835">
    <property type="entry name" value="IHF_A"/>
    <property type="match status" value="1"/>
</dbReference>
<evidence type="ECO:0000256" key="2">
    <source>
        <dbReference type="ARBA" id="ARBA00022845"/>
    </source>
</evidence>
<organism evidence="7">
    <name type="scientific">hydrothermal vent metagenome</name>
    <dbReference type="NCBI Taxonomy" id="652676"/>
    <lineage>
        <taxon>unclassified sequences</taxon>
        <taxon>metagenomes</taxon>
        <taxon>ecological metagenomes</taxon>
    </lineage>
</organism>
<evidence type="ECO:0000256" key="3">
    <source>
        <dbReference type="ARBA" id="ARBA00023015"/>
    </source>
</evidence>
<protein>
    <recommendedName>
        <fullName evidence="1">Integration host factor subunit alpha</fullName>
    </recommendedName>
</protein>
<dbReference type="PANTHER" id="PTHR33175:SF2">
    <property type="entry name" value="INTEGRATION HOST FACTOR SUBUNIT ALPHA"/>
    <property type="match status" value="1"/>
</dbReference>
<dbReference type="AlphaFoldDB" id="A0A3B1CX95"/>
<dbReference type="GO" id="GO:0005829">
    <property type="term" value="C:cytosol"/>
    <property type="evidence" value="ECO:0007669"/>
    <property type="project" value="TreeGrafter"/>
</dbReference>
<dbReference type="PROSITE" id="PS00045">
    <property type="entry name" value="HISTONE_LIKE"/>
    <property type="match status" value="1"/>
</dbReference>
<keyword evidence="2" id="KW-0810">Translation regulation</keyword>
<dbReference type="SMART" id="SM00411">
    <property type="entry name" value="BHL"/>
    <property type="match status" value="1"/>
</dbReference>
<dbReference type="Gene3D" id="4.10.520.10">
    <property type="entry name" value="IHF-like DNA-binding proteins"/>
    <property type="match status" value="1"/>
</dbReference>
<dbReference type="InterPro" id="IPR020816">
    <property type="entry name" value="Histone-like_DNA-bd_CS"/>
</dbReference>
<dbReference type="GO" id="GO:0006355">
    <property type="term" value="P:regulation of DNA-templated transcription"/>
    <property type="evidence" value="ECO:0007669"/>
    <property type="project" value="InterPro"/>
</dbReference>
<dbReference type="InterPro" id="IPR010992">
    <property type="entry name" value="IHF-like_DNA-bd_dom_sf"/>
</dbReference>
<evidence type="ECO:0000256" key="5">
    <source>
        <dbReference type="ARBA" id="ARBA00023163"/>
    </source>
</evidence>
<evidence type="ECO:0000256" key="1">
    <source>
        <dbReference type="ARBA" id="ARBA00018329"/>
    </source>
</evidence>
<accession>A0A3B1CX95</accession>
<dbReference type="GO" id="GO:0009893">
    <property type="term" value="P:positive regulation of metabolic process"/>
    <property type="evidence" value="ECO:0007669"/>
    <property type="project" value="UniProtKB-ARBA"/>
</dbReference>
<name>A0A3B1CX95_9ZZZZ</name>
<dbReference type="NCBIfam" id="NF001401">
    <property type="entry name" value="PRK00285.1"/>
    <property type="match status" value="1"/>
</dbReference>
<dbReference type="GO" id="GO:0030527">
    <property type="term" value="F:structural constituent of chromatin"/>
    <property type="evidence" value="ECO:0007669"/>
    <property type="project" value="InterPro"/>
</dbReference>
<gene>
    <name evidence="7" type="ORF">MNBD_NITROSPIRAE03-1054</name>
</gene>
<keyword evidence="3" id="KW-0805">Transcription regulation</keyword>
<evidence type="ECO:0000313" key="7">
    <source>
        <dbReference type="EMBL" id="VAX34519.1"/>
    </source>
</evidence>
<proteinExistence type="predicted"/>
<dbReference type="GO" id="GO:0006417">
    <property type="term" value="P:regulation of translation"/>
    <property type="evidence" value="ECO:0007669"/>
    <property type="project" value="UniProtKB-KW"/>
</dbReference>
<dbReference type="PANTHER" id="PTHR33175">
    <property type="entry name" value="DNA-BINDING PROTEIN HU"/>
    <property type="match status" value="1"/>
</dbReference>
<keyword evidence="4" id="KW-0238">DNA-binding</keyword>
<evidence type="ECO:0000256" key="4">
    <source>
        <dbReference type="ARBA" id="ARBA00023125"/>
    </source>
</evidence>
<dbReference type="InterPro" id="IPR005684">
    <property type="entry name" value="IHF_alpha"/>
</dbReference>
<sequence>MTRAELAKIIFEKVGLPKKEAQDIIEIILDTMQQTLAEGESVKITGFGTFNVRKKTPRRGRNPQTGEEMEISARRVITFKPSNILKSTIGKQND</sequence>
<reference evidence="7" key="1">
    <citation type="submission" date="2018-06" db="EMBL/GenBank/DDBJ databases">
        <authorList>
            <person name="Zhirakovskaya E."/>
        </authorList>
    </citation>
    <scope>NUCLEOTIDE SEQUENCE</scope>
</reference>
<dbReference type="GO" id="GO:0006310">
    <property type="term" value="P:DNA recombination"/>
    <property type="evidence" value="ECO:0007669"/>
    <property type="project" value="UniProtKB-KW"/>
</dbReference>